<gene>
    <name evidence="2" type="ORF">G3T37_12260</name>
</gene>
<evidence type="ECO:0000313" key="3">
    <source>
        <dbReference type="Proteomes" id="UP000479756"/>
    </source>
</evidence>
<feature type="transmembrane region" description="Helical" evidence="1">
    <location>
        <begin position="127"/>
        <end position="151"/>
    </location>
</feature>
<keyword evidence="3" id="KW-1185">Reference proteome</keyword>
<organism evidence="2 3">
    <name type="scientific">Galbitalea soli</name>
    <dbReference type="NCBI Taxonomy" id="1268042"/>
    <lineage>
        <taxon>Bacteria</taxon>
        <taxon>Bacillati</taxon>
        <taxon>Actinomycetota</taxon>
        <taxon>Actinomycetes</taxon>
        <taxon>Micrococcales</taxon>
        <taxon>Microbacteriaceae</taxon>
        <taxon>Galbitalea</taxon>
    </lineage>
</organism>
<sequence>MTVIIATVRLQVIELVRLPAFLLPLAAFPTMLYVLLPANLARPSLLTLLGYLAFAILGTMMFQFGVGIATGRNDPWTIYTQTLPTRAVQRIVALVGAGIAFSALFCVPLVVAGSASGALRAATPGAIALIILALLLGAVVHGLFGLSLGFWLPARGAVGITNLVYFPLSYVGGLFGPVAPGPLTEIHPWTPTGGWMDLLHASASGEFAGRPMLVLAGYAAAFGAATLVGYLRVERTVYA</sequence>
<dbReference type="EMBL" id="JAAGWZ010000004">
    <property type="protein sequence ID" value="NEM92127.1"/>
    <property type="molecule type" value="Genomic_DNA"/>
</dbReference>
<keyword evidence="1" id="KW-0812">Transmembrane</keyword>
<feature type="transmembrane region" description="Helical" evidence="1">
    <location>
        <begin position="163"/>
        <end position="183"/>
    </location>
</feature>
<proteinExistence type="predicted"/>
<evidence type="ECO:0000256" key="1">
    <source>
        <dbReference type="SAM" id="Phobius"/>
    </source>
</evidence>
<name>A0A7C9PP94_9MICO</name>
<accession>A0A7C9PP94</accession>
<dbReference type="Proteomes" id="UP000479756">
    <property type="component" value="Unassembled WGS sequence"/>
</dbReference>
<comment type="caution">
    <text evidence="2">The sequence shown here is derived from an EMBL/GenBank/DDBJ whole genome shotgun (WGS) entry which is preliminary data.</text>
</comment>
<keyword evidence="1" id="KW-1133">Transmembrane helix</keyword>
<dbReference type="AlphaFoldDB" id="A0A7C9PP94"/>
<feature type="transmembrane region" description="Helical" evidence="1">
    <location>
        <begin position="12"/>
        <end position="36"/>
    </location>
</feature>
<dbReference type="RefSeq" id="WP_163474189.1">
    <property type="nucleotide sequence ID" value="NZ_JAAGWZ010000004.1"/>
</dbReference>
<protein>
    <submittedName>
        <fullName evidence="2">ABC transporter permease</fullName>
    </submittedName>
</protein>
<feature type="transmembrane region" description="Helical" evidence="1">
    <location>
        <begin position="212"/>
        <end position="233"/>
    </location>
</feature>
<feature type="transmembrane region" description="Helical" evidence="1">
    <location>
        <begin position="91"/>
        <end position="115"/>
    </location>
</feature>
<reference evidence="2 3" key="1">
    <citation type="journal article" date="2014" name="Int. J. Syst. Evol. Microbiol.">
        <title>Description of Galbitalea soli gen. nov., sp. nov., and Frondihabitans sucicola sp. nov.</title>
        <authorList>
            <person name="Kim S.J."/>
            <person name="Lim J.M."/>
            <person name="Ahn J.H."/>
            <person name="Weon H.Y."/>
            <person name="Hamada M."/>
            <person name="Suzuki K."/>
            <person name="Ahn T.Y."/>
            <person name="Kwon S.W."/>
        </authorList>
    </citation>
    <scope>NUCLEOTIDE SEQUENCE [LARGE SCALE GENOMIC DNA]</scope>
    <source>
        <strain evidence="2 3">NBRC 108727</strain>
    </source>
</reference>
<keyword evidence="1" id="KW-0472">Membrane</keyword>
<evidence type="ECO:0000313" key="2">
    <source>
        <dbReference type="EMBL" id="NEM92127.1"/>
    </source>
</evidence>
<feature type="transmembrane region" description="Helical" evidence="1">
    <location>
        <begin position="48"/>
        <end position="70"/>
    </location>
</feature>